<dbReference type="Proteomes" id="UP000500857">
    <property type="component" value="Chromosome"/>
</dbReference>
<dbReference type="Pfam" id="PF13391">
    <property type="entry name" value="HNH_2"/>
    <property type="match status" value="1"/>
</dbReference>
<dbReference type="GO" id="GO:0004713">
    <property type="term" value="F:protein tyrosine kinase activity"/>
    <property type="evidence" value="ECO:0007669"/>
    <property type="project" value="TreeGrafter"/>
</dbReference>
<dbReference type="PANTHER" id="PTHR32309">
    <property type="entry name" value="TYROSINE-PROTEIN KINASE"/>
    <property type="match status" value="1"/>
</dbReference>
<dbReference type="KEGG" id="oxy:HCG48_15735"/>
<evidence type="ECO:0000259" key="3">
    <source>
        <dbReference type="Pfam" id="PF13391"/>
    </source>
</evidence>
<protein>
    <recommendedName>
        <fullName evidence="3">HNH nuclease domain-containing protein</fullName>
    </recommendedName>
</protein>
<dbReference type="GO" id="GO:0005886">
    <property type="term" value="C:plasma membrane"/>
    <property type="evidence" value="ECO:0007669"/>
    <property type="project" value="TreeGrafter"/>
</dbReference>
<dbReference type="EMBL" id="CP051167">
    <property type="protein sequence ID" value="QIZ71854.1"/>
    <property type="molecule type" value="Genomic_DNA"/>
</dbReference>
<feature type="domain" description="HNH nuclease" evidence="3">
    <location>
        <begin position="304"/>
        <end position="335"/>
    </location>
</feature>
<dbReference type="InterPro" id="IPR050445">
    <property type="entry name" value="Bact_polysacc_biosynth/exp"/>
</dbReference>
<gene>
    <name evidence="4" type="ORF">HCG48_15735</name>
</gene>
<proteinExistence type="predicted"/>
<feature type="transmembrane region" description="Helical" evidence="2">
    <location>
        <begin position="18"/>
        <end position="39"/>
    </location>
</feature>
<reference evidence="4 5" key="1">
    <citation type="submission" date="2020-04" db="EMBL/GenBank/DDBJ databases">
        <authorList>
            <person name="Basu S."/>
            <person name="Maruthanayagam V."/>
            <person name="Chakraborty S."/>
            <person name="Pramanik A."/>
            <person name="Mukherjee J."/>
            <person name="Brink B."/>
        </authorList>
    </citation>
    <scope>NUCLEOTIDE SEQUENCE [LARGE SCALE GENOMIC DNA]</scope>
    <source>
        <strain evidence="4 5">AP17</strain>
    </source>
</reference>
<sequence>MNGSLMRRYVQLLNRSKWIAIACFTMSVGGAGIWAFMGLDPLPKYVARGVLVGANPPISFSQTATQILEQGKQLSKEILLADNVLEAVSSRVNETPPTLLERISLRVVNRDGNSALEVYYRDETAQSAQETAQLLMQAMIEQSRLLNQNSLQVVLQNIERQLPEISKELEATRQARDNYTGGDAEERQKLEKRVELKQQQLDRVREAAVDAEAAQEEIGSSLAIAQMPQVGAVPDSNRQFFLISGAGAIAGAIVGGGVVPLLAWWWNRRESPAFRTKLLAAYNNRCPLTGCEVEAAIDAVRLDRDRAAGAKDLENGLILRADLHNLFNQNLLAIDPKTLTVAIAPELAQTSYGKLAGRRLELPSDEEARPNLELLERQYRRCSWIDLKGEESP</sequence>
<evidence type="ECO:0000256" key="1">
    <source>
        <dbReference type="SAM" id="Coils"/>
    </source>
</evidence>
<accession>A0A6H1TZ41</accession>
<name>A0A6H1TZ41_9CYAN</name>
<keyword evidence="2" id="KW-0812">Transmembrane</keyword>
<dbReference type="RefSeq" id="WP_168570006.1">
    <property type="nucleotide sequence ID" value="NZ_CP051167.1"/>
</dbReference>
<keyword evidence="2" id="KW-0472">Membrane</keyword>
<keyword evidence="5" id="KW-1185">Reference proteome</keyword>
<feature type="transmembrane region" description="Helical" evidence="2">
    <location>
        <begin position="240"/>
        <end position="266"/>
    </location>
</feature>
<feature type="coiled-coil region" evidence="1">
    <location>
        <begin position="155"/>
        <end position="217"/>
    </location>
</feature>
<keyword evidence="2" id="KW-1133">Transmembrane helix</keyword>
<dbReference type="AlphaFoldDB" id="A0A6H1TZ41"/>
<evidence type="ECO:0000313" key="5">
    <source>
        <dbReference type="Proteomes" id="UP000500857"/>
    </source>
</evidence>
<evidence type="ECO:0000313" key="4">
    <source>
        <dbReference type="EMBL" id="QIZ71854.1"/>
    </source>
</evidence>
<organism evidence="4 5">
    <name type="scientific">Oxynema aestuarii AP17</name>
    <dbReference type="NCBI Taxonomy" id="2064643"/>
    <lineage>
        <taxon>Bacteria</taxon>
        <taxon>Bacillati</taxon>
        <taxon>Cyanobacteriota</taxon>
        <taxon>Cyanophyceae</taxon>
        <taxon>Oscillatoriophycideae</taxon>
        <taxon>Oscillatoriales</taxon>
        <taxon>Oscillatoriaceae</taxon>
        <taxon>Oxynema</taxon>
        <taxon>Oxynema aestuarii</taxon>
    </lineage>
</organism>
<dbReference type="InterPro" id="IPR003615">
    <property type="entry name" value="HNH_nuc"/>
</dbReference>
<dbReference type="PANTHER" id="PTHR32309:SF13">
    <property type="entry name" value="FERRIC ENTEROBACTIN TRANSPORT PROTEIN FEPE"/>
    <property type="match status" value="1"/>
</dbReference>
<keyword evidence="1" id="KW-0175">Coiled coil</keyword>
<evidence type="ECO:0000256" key="2">
    <source>
        <dbReference type="SAM" id="Phobius"/>
    </source>
</evidence>